<protein>
    <recommendedName>
        <fullName evidence="5">Presequence protease, mitochondrial</fullName>
    </recommendedName>
    <alternativeName>
        <fullName evidence="12">Pitrilysin metalloproteinase</fullName>
    </alternativeName>
</protein>
<dbReference type="GO" id="GO:0046872">
    <property type="term" value="F:metal ion binding"/>
    <property type="evidence" value="ECO:0007669"/>
    <property type="project" value="UniProtKB-KW"/>
</dbReference>
<dbReference type="InterPro" id="IPR007863">
    <property type="entry name" value="Peptidase_M16_C"/>
</dbReference>
<dbReference type="SUPFAM" id="SSF63411">
    <property type="entry name" value="LuxS/MPP-like metallohydrolase"/>
    <property type="match status" value="4"/>
</dbReference>
<evidence type="ECO:0000256" key="1">
    <source>
        <dbReference type="ARBA" id="ARBA00001947"/>
    </source>
</evidence>
<feature type="domain" description="Peptidase M16C associated" evidence="15">
    <location>
        <begin position="519"/>
        <end position="766"/>
    </location>
</feature>
<dbReference type="GO" id="GO:0005759">
    <property type="term" value="C:mitochondrial matrix"/>
    <property type="evidence" value="ECO:0007669"/>
    <property type="project" value="TreeGrafter"/>
</dbReference>
<dbReference type="InterPro" id="IPR011249">
    <property type="entry name" value="Metalloenz_LuxS/M16"/>
</dbReference>
<dbReference type="Gene3D" id="3.30.830.10">
    <property type="entry name" value="Metalloenzyme, LuxS/M16 peptidase-like"/>
    <property type="match status" value="4"/>
</dbReference>
<comment type="similarity">
    <text evidence="3">Belongs to the peptidase M16 family. PreP subfamily.</text>
</comment>
<evidence type="ECO:0000256" key="2">
    <source>
        <dbReference type="ARBA" id="ARBA00004173"/>
    </source>
</evidence>
<comment type="subunit">
    <text evidence="4">Monomer and homodimer; homodimerization is induced by binding of the substrate.</text>
</comment>
<dbReference type="Proteomes" id="UP000187455">
    <property type="component" value="Unassembled WGS sequence"/>
</dbReference>
<dbReference type="OrthoDB" id="10250783at2759"/>
<evidence type="ECO:0000256" key="4">
    <source>
        <dbReference type="ARBA" id="ARBA00011853"/>
    </source>
</evidence>
<evidence type="ECO:0000313" key="17">
    <source>
        <dbReference type="Proteomes" id="UP000187455"/>
    </source>
</evidence>
<feature type="transmembrane region" description="Helical" evidence="14">
    <location>
        <begin position="135"/>
        <end position="159"/>
    </location>
</feature>
<evidence type="ECO:0000256" key="14">
    <source>
        <dbReference type="SAM" id="Phobius"/>
    </source>
</evidence>
<dbReference type="EMBL" id="LSSL01005397">
    <property type="protein sequence ID" value="OLY78858.1"/>
    <property type="molecule type" value="Genomic_DNA"/>
</dbReference>
<evidence type="ECO:0000256" key="9">
    <source>
        <dbReference type="ARBA" id="ARBA00022833"/>
    </source>
</evidence>
<evidence type="ECO:0000259" key="15">
    <source>
        <dbReference type="SMART" id="SM01264"/>
    </source>
</evidence>
<sequence>MKSDSSLSLSFPYPRNPMSNSHRNFSTLQYFFYKNLETEMSVGQIIHGFKVTKIKEIKEFSLTAISLRDINTNAEWLHLQRDDKNNLFSIGFNTSVSDSTGVPHILEHTVLCGSKKYPVRDPFFKMLNRSMSTFMNAWTGMLFCVIFFLFLFIYFFFFINSIAHNYTQYPFSTQNIKDYENLQSVYLDSVFNPLLRSQDFLQEGWRLERDENGEYQIKGVVYNEMKGAFSDAGSLLQTRTEQNLFPGTTYENESGGDPAKITDLTHEQLVNFHKKHYHPSNSRIFSYGSFPLEPQLERVSVALSKYSISNPPVVNHIVKPYGVKSVSENGPVEGASHPDLQTKYSVSFLMNDVSDVYQTFKNQIFSSLLISGTSAPMHQSLIDSGLGPDFSANTGYNTQSKISSLTIGLQGINRDKIDSVDKAIKDTISQVYETGFDSRRVDAVIHSIELGFKHKTAHFGMSLMQMISSGWFLGIDPLTMLELESNLERLRSDLSKKLPFSETIEKYLLNPSHELKFTMMADPDFSKIQASDEALLLSSKVEALSKDQMNVIDEQASSLASAQKEDEDLSCLPTLNLDDVTKSVDRYAIDINSISNTPVQWRVTSTNGISYLKIANGIQSLPSDLVPYLPLFCDSLTYLGTKDRLMPEIETDINLYTGGVRVSPFVSTDFNDTGCAEIGIILSSNCLDANIPQMYKLVKELVFETDFDKQDRLRTLITASASGVYNSIANSGHSYARTLAGSTLSPEVRFSNMVSGIGQAKFITGLANIISEAQNIDDVVTNLKRIRDHLIKSESIGVAITTMPDSVGPNTESASLILDELDNSKEAEKLTKISNSSQSILNQDPSSKKYLCPMPFASNFAARSILTVPYTHQDSAALQVLAKILTQNFLHREIRESNGAYGGGAVFSPLAGIFGFFSYRDPNPLFSIESFGRSVEFAVNTEFDERQMSEAKLSLFKDLDSPISVSQEGMQFFNHGITDDMRQKRRDQLFAVTVDDLKRVAKQYLVVSEGQLSSDAIIGNSDGLSLFEFEQVLEEDSGISKPLQWTKISLE</sequence>
<comment type="cofactor">
    <cofactor evidence="1">
        <name>Zn(2+)</name>
        <dbReference type="ChEBI" id="CHEBI:29105"/>
    </cofactor>
</comment>
<evidence type="ECO:0000256" key="3">
    <source>
        <dbReference type="ARBA" id="ARBA00007575"/>
    </source>
</evidence>
<comment type="subcellular location">
    <subcellularLocation>
        <location evidence="2">Mitochondrion</location>
    </subcellularLocation>
</comment>
<evidence type="ECO:0000256" key="6">
    <source>
        <dbReference type="ARBA" id="ARBA00022670"/>
    </source>
</evidence>
<dbReference type="AlphaFoldDB" id="A0A1R0GPS4"/>
<dbReference type="Pfam" id="PF05193">
    <property type="entry name" value="Peptidase_M16_C"/>
    <property type="match status" value="1"/>
</dbReference>
<dbReference type="InterPro" id="IPR013578">
    <property type="entry name" value="Peptidase_M16C_assoc"/>
</dbReference>
<keyword evidence="11" id="KW-0496">Mitochondrion</keyword>
<dbReference type="FunFam" id="3.30.830.10:FF:000013">
    <property type="entry name" value="Mitochondrial presequence protease"/>
    <property type="match status" value="1"/>
</dbReference>
<evidence type="ECO:0000256" key="12">
    <source>
        <dbReference type="ARBA" id="ARBA00034552"/>
    </source>
</evidence>
<keyword evidence="7" id="KW-0479">Metal-binding</keyword>
<proteinExistence type="inferred from homology"/>
<evidence type="ECO:0000256" key="11">
    <source>
        <dbReference type="ARBA" id="ARBA00023128"/>
    </source>
</evidence>
<dbReference type="FunFam" id="3.30.830.10:FF:000009">
    <property type="entry name" value="Presequence protease, mitochondrial"/>
    <property type="match status" value="1"/>
</dbReference>
<name>A0A1R0GPS4_9FUNG</name>
<comment type="function">
    <text evidence="13">Degrades mitochondrial transit peptides after their cleavage in the intermembrane space or in the matrix, and presequence peptides; clearance of these peptides is required to keep the presequence processing machinery running. Preferentially cleaves the N-terminal side of paired basic amino acid residues. Also degrades other unstructured peptides. May function as an ATP-dependent peptidase as opposed to a metalloendopeptidase.</text>
</comment>
<dbReference type="GO" id="GO:0004222">
    <property type="term" value="F:metalloendopeptidase activity"/>
    <property type="evidence" value="ECO:0007669"/>
    <property type="project" value="TreeGrafter"/>
</dbReference>
<keyword evidence="8" id="KW-0378">Hydrolase</keyword>
<dbReference type="GO" id="GO:0016485">
    <property type="term" value="P:protein processing"/>
    <property type="evidence" value="ECO:0007669"/>
    <property type="project" value="TreeGrafter"/>
</dbReference>
<keyword evidence="17" id="KW-1185">Reference proteome</keyword>
<comment type="caution">
    <text evidence="16">The sequence shown here is derived from an EMBL/GenBank/DDBJ whole genome shotgun (WGS) entry which is preliminary data.</text>
</comment>
<evidence type="ECO:0000256" key="7">
    <source>
        <dbReference type="ARBA" id="ARBA00022723"/>
    </source>
</evidence>
<dbReference type="SMART" id="SM01264">
    <property type="entry name" value="M16C_associated"/>
    <property type="match status" value="1"/>
</dbReference>
<dbReference type="Pfam" id="PF22516">
    <property type="entry name" value="PreP_C"/>
    <property type="match status" value="1"/>
</dbReference>
<dbReference type="Pfam" id="PF08367">
    <property type="entry name" value="M16C_assoc"/>
    <property type="match status" value="1"/>
</dbReference>
<keyword evidence="14" id="KW-1133">Transmembrane helix</keyword>
<dbReference type="InterPro" id="IPR055130">
    <property type="entry name" value="PreP_C"/>
</dbReference>
<evidence type="ECO:0000256" key="10">
    <source>
        <dbReference type="ARBA" id="ARBA00023049"/>
    </source>
</evidence>
<keyword evidence="14" id="KW-0812">Transmembrane</keyword>
<evidence type="ECO:0000256" key="5">
    <source>
        <dbReference type="ARBA" id="ARBA00020167"/>
    </source>
</evidence>
<evidence type="ECO:0000313" key="16">
    <source>
        <dbReference type="EMBL" id="OLY78858.1"/>
    </source>
</evidence>
<keyword evidence="10" id="KW-0482">Metalloprotease</keyword>
<organism evidence="16 17">
    <name type="scientific">Smittium mucronatum</name>
    <dbReference type="NCBI Taxonomy" id="133383"/>
    <lineage>
        <taxon>Eukaryota</taxon>
        <taxon>Fungi</taxon>
        <taxon>Fungi incertae sedis</taxon>
        <taxon>Zoopagomycota</taxon>
        <taxon>Kickxellomycotina</taxon>
        <taxon>Harpellomycetes</taxon>
        <taxon>Harpellales</taxon>
        <taxon>Legeriomycetaceae</taxon>
        <taxon>Smittium</taxon>
    </lineage>
</organism>
<keyword evidence="9" id="KW-0862">Zinc</keyword>
<gene>
    <name evidence="16" type="ORF">AYI68_g7085</name>
</gene>
<evidence type="ECO:0000256" key="13">
    <source>
        <dbReference type="ARBA" id="ARBA00045897"/>
    </source>
</evidence>
<accession>A0A1R0GPS4</accession>
<dbReference type="STRING" id="133383.A0A1R0GPS4"/>
<keyword evidence="14" id="KW-0472">Membrane</keyword>
<keyword evidence="6 16" id="KW-0645">Protease</keyword>
<dbReference type="PANTHER" id="PTHR43016">
    <property type="entry name" value="PRESEQUENCE PROTEASE"/>
    <property type="match status" value="1"/>
</dbReference>
<reference evidence="16 17" key="1">
    <citation type="journal article" date="2016" name="Mol. Biol. Evol.">
        <title>Genome-Wide Survey of Gut Fungi (Harpellales) Reveals the First Horizontally Transferred Ubiquitin Gene from a Mosquito Host.</title>
        <authorList>
            <person name="Wang Y."/>
            <person name="White M.M."/>
            <person name="Kvist S."/>
            <person name="Moncalvo J.M."/>
        </authorList>
    </citation>
    <scope>NUCLEOTIDE SEQUENCE [LARGE SCALE GENOMIC DNA]</scope>
    <source>
        <strain evidence="16 17">ALG-7-W6</strain>
    </source>
</reference>
<evidence type="ECO:0000256" key="8">
    <source>
        <dbReference type="ARBA" id="ARBA00022801"/>
    </source>
</evidence>
<dbReference type="PANTHER" id="PTHR43016:SF13">
    <property type="entry name" value="PRESEQUENCE PROTEASE, MITOCHONDRIAL"/>
    <property type="match status" value="1"/>
</dbReference>